<evidence type="ECO:0000313" key="6">
    <source>
        <dbReference type="EMBL" id="PKF68378.1"/>
    </source>
</evidence>
<keyword evidence="1 3" id="KW-0963">Cytoplasm</keyword>
<comment type="similarity">
    <text evidence="3">Belongs to the RimP family.</text>
</comment>
<feature type="region of interest" description="Disordered" evidence="4">
    <location>
        <begin position="105"/>
        <end position="129"/>
    </location>
</feature>
<evidence type="ECO:0000256" key="4">
    <source>
        <dbReference type="SAM" id="MobiDB-lite"/>
    </source>
</evidence>
<dbReference type="InterPro" id="IPR003728">
    <property type="entry name" value="Ribosome_maturation_RimP"/>
</dbReference>
<dbReference type="GO" id="GO:0000028">
    <property type="term" value="P:ribosomal small subunit assembly"/>
    <property type="evidence" value="ECO:0007669"/>
    <property type="project" value="TreeGrafter"/>
</dbReference>
<evidence type="ECO:0000313" key="7">
    <source>
        <dbReference type="Proteomes" id="UP000233249"/>
    </source>
</evidence>
<gene>
    <name evidence="3" type="primary">rimP</name>
    <name evidence="6" type="ORF">CXB45_07515</name>
</gene>
<comment type="caution">
    <text evidence="6">The sequence shown here is derived from an EMBL/GenBank/DDBJ whole genome shotgun (WGS) entry which is preliminary data.</text>
</comment>
<proteinExistence type="inferred from homology"/>
<evidence type="ECO:0000259" key="5">
    <source>
        <dbReference type="Pfam" id="PF02576"/>
    </source>
</evidence>
<dbReference type="HAMAP" id="MF_01077">
    <property type="entry name" value="RimP"/>
    <property type="match status" value="1"/>
</dbReference>
<dbReference type="PANTHER" id="PTHR33867">
    <property type="entry name" value="RIBOSOME MATURATION FACTOR RIMP"/>
    <property type="match status" value="1"/>
</dbReference>
<dbReference type="Proteomes" id="UP000233249">
    <property type="component" value="Unassembled WGS sequence"/>
</dbReference>
<evidence type="ECO:0000256" key="3">
    <source>
        <dbReference type="HAMAP-Rule" id="MF_01077"/>
    </source>
</evidence>
<dbReference type="Gene3D" id="3.30.300.70">
    <property type="entry name" value="RimP-like superfamily, N-terminal"/>
    <property type="match status" value="1"/>
</dbReference>
<evidence type="ECO:0000256" key="2">
    <source>
        <dbReference type="ARBA" id="ARBA00022517"/>
    </source>
</evidence>
<keyword evidence="2 3" id="KW-0690">Ribosome biogenesis</keyword>
<comment type="subcellular location">
    <subcellularLocation>
        <location evidence="3">Cytoplasm</location>
    </subcellularLocation>
</comment>
<dbReference type="PANTHER" id="PTHR33867:SF1">
    <property type="entry name" value="RIBOSOME MATURATION FACTOR RIMP"/>
    <property type="match status" value="1"/>
</dbReference>
<feature type="compositionally biased region" description="Basic and acidic residues" evidence="4">
    <location>
        <begin position="184"/>
        <end position="193"/>
    </location>
</feature>
<evidence type="ECO:0000256" key="1">
    <source>
        <dbReference type="ARBA" id="ARBA00022490"/>
    </source>
</evidence>
<dbReference type="RefSeq" id="WP_101173893.1">
    <property type="nucleotide sequence ID" value="NZ_JAKRKB010000004.1"/>
</dbReference>
<organism evidence="6 7">
    <name type="scientific">Corynebacterium mastitidis</name>
    <dbReference type="NCBI Taxonomy" id="161890"/>
    <lineage>
        <taxon>Bacteria</taxon>
        <taxon>Bacillati</taxon>
        <taxon>Actinomycetota</taxon>
        <taxon>Actinomycetes</taxon>
        <taxon>Mycobacteriales</taxon>
        <taxon>Corynebacteriaceae</taxon>
        <taxon>Corynebacterium</taxon>
    </lineage>
</organism>
<feature type="region of interest" description="Disordered" evidence="4">
    <location>
        <begin position="171"/>
        <end position="193"/>
    </location>
</feature>
<dbReference type="EMBL" id="PJAF01000020">
    <property type="protein sequence ID" value="PKF68378.1"/>
    <property type="molecule type" value="Genomic_DNA"/>
</dbReference>
<reference evidence="6 7" key="1">
    <citation type="submission" date="2017-12" db="EMBL/GenBank/DDBJ databases">
        <title>Corynebacterium mastitidis 16-1433 Genome.</title>
        <authorList>
            <person name="Gulvik C.A."/>
        </authorList>
    </citation>
    <scope>NUCLEOTIDE SEQUENCE [LARGE SCALE GENOMIC DNA]</scope>
    <source>
        <strain evidence="6 7">16-1433</strain>
    </source>
</reference>
<dbReference type="AlphaFoldDB" id="A0A2N0X6P4"/>
<dbReference type="Pfam" id="PF02576">
    <property type="entry name" value="RimP_N"/>
    <property type="match status" value="1"/>
</dbReference>
<comment type="function">
    <text evidence="3">Required for maturation of 30S ribosomal subunits.</text>
</comment>
<protein>
    <recommendedName>
        <fullName evidence="3">Ribosome maturation factor RimP</fullName>
    </recommendedName>
</protein>
<dbReference type="GO" id="GO:0006412">
    <property type="term" value="P:translation"/>
    <property type="evidence" value="ECO:0007669"/>
    <property type="project" value="TreeGrafter"/>
</dbReference>
<dbReference type="InterPro" id="IPR028989">
    <property type="entry name" value="RimP_N"/>
</dbReference>
<dbReference type="OrthoDB" id="9805006at2"/>
<accession>A0A2N0X6P4</accession>
<dbReference type="SUPFAM" id="SSF75420">
    <property type="entry name" value="YhbC-like, N-terminal domain"/>
    <property type="match status" value="1"/>
</dbReference>
<dbReference type="GO" id="GO:0005829">
    <property type="term" value="C:cytosol"/>
    <property type="evidence" value="ECO:0007669"/>
    <property type="project" value="TreeGrafter"/>
</dbReference>
<dbReference type="STRING" id="1121365.GCA_000375365_00087"/>
<dbReference type="InterPro" id="IPR035956">
    <property type="entry name" value="RimP_N_sf"/>
</dbReference>
<sequence>MPFPSAEQIIELSRPVVEAHGYPLEGVRINRAGKKSLVAVLVDADSDTLEAISNELSGVLDAAEEAGECSFGPGYTLEVSTPGVDTPLSAPRHWRRNRHRMVRVRGAEGTEGGSEGSDGAAEEREGRIGALSEDESEVILVRRRDKRLWVERLRLDQELTAVVQIEFAQPPSEQTALTELSFEDATRWQEENK</sequence>
<feature type="domain" description="Ribosome maturation factor RimP N-terminal" evidence="5">
    <location>
        <begin position="14"/>
        <end position="85"/>
    </location>
</feature>
<name>A0A2N0X6P4_9CORY</name>
<dbReference type="NCBIfam" id="NF000930">
    <property type="entry name" value="PRK00092.2-2"/>
    <property type="match status" value="1"/>
</dbReference>